<feature type="region of interest" description="Disordered" evidence="1">
    <location>
        <begin position="1"/>
        <end position="31"/>
    </location>
</feature>
<evidence type="ECO:0000313" key="2">
    <source>
        <dbReference type="EMBL" id="CRK40417.1"/>
    </source>
</evidence>
<keyword evidence="3" id="KW-1185">Reference proteome</keyword>
<feature type="non-terminal residue" evidence="2">
    <location>
        <position position="1"/>
    </location>
</feature>
<feature type="compositionally biased region" description="Polar residues" evidence="1">
    <location>
        <begin position="1"/>
        <end position="11"/>
    </location>
</feature>
<dbReference type="AlphaFoldDB" id="A0A0G4N1U1"/>
<proteinExistence type="predicted"/>
<feature type="non-terminal residue" evidence="2">
    <location>
        <position position="117"/>
    </location>
</feature>
<accession>A0A0G4N1U1</accession>
<gene>
    <name evidence="2" type="ORF">BN1708_008207</name>
</gene>
<protein>
    <submittedName>
        <fullName evidence="2">Uncharacterized protein</fullName>
    </submittedName>
</protein>
<evidence type="ECO:0000256" key="1">
    <source>
        <dbReference type="SAM" id="MobiDB-lite"/>
    </source>
</evidence>
<reference evidence="2 3" key="1">
    <citation type="submission" date="2015-05" db="EMBL/GenBank/DDBJ databases">
        <authorList>
            <person name="Wang D.B."/>
            <person name="Wang M."/>
        </authorList>
    </citation>
    <scope>NUCLEOTIDE SEQUENCE [LARGE SCALE GENOMIC DNA]</scope>
    <source>
        <strain evidence="2">VL1</strain>
    </source>
</reference>
<feature type="region of interest" description="Disordered" evidence="1">
    <location>
        <begin position="44"/>
        <end position="96"/>
    </location>
</feature>
<feature type="compositionally biased region" description="Basic residues" evidence="1">
    <location>
        <begin position="82"/>
        <end position="93"/>
    </location>
</feature>
<evidence type="ECO:0000313" key="3">
    <source>
        <dbReference type="Proteomes" id="UP000044602"/>
    </source>
</evidence>
<dbReference type="EMBL" id="CVQH01026305">
    <property type="protein sequence ID" value="CRK40417.1"/>
    <property type="molecule type" value="Genomic_DNA"/>
</dbReference>
<dbReference type="Proteomes" id="UP000044602">
    <property type="component" value="Unassembled WGS sequence"/>
</dbReference>
<name>A0A0G4N1U1_VERLO</name>
<organism evidence="2 3">
    <name type="scientific">Verticillium longisporum</name>
    <name type="common">Verticillium dahliae var. longisporum</name>
    <dbReference type="NCBI Taxonomy" id="100787"/>
    <lineage>
        <taxon>Eukaryota</taxon>
        <taxon>Fungi</taxon>
        <taxon>Dikarya</taxon>
        <taxon>Ascomycota</taxon>
        <taxon>Pezizomycotina</taxon>
        <taxon>Sordariomycetes</taxon>
        <taxon>Hypocreomycetidae</taxon>
        <taxon>Glomerellales</taxon>
        <taxon>Plectosphaerellaceae</taxon>
        <taxon>Verticillium</taxon>
    </lineage>
</organism>
<feature type="compositionally biased region" description="Low complexity" evidence="1">
    <location>
        <begin position="19"/>
        <end position="28"/>
    </location>
</feature>
<sequence>VHPRTLTSNSPAGGPCHNGGLQEPQQQQHLHEPCCKTTDMANASLHLPSTPMSNDLAAQARPRASCEPPQPATGPTTDRTPFHRKQSVNKARARQQITNRSKSCVVVVVDIPPSRRT</sequence>